<evidence type="ECO:0000256" key="2">
    <source>
        <dbReference type="ARBA" id="ARBA00023239"/>
    </source>
</evidence>
<dbReference type="OrthoDB" id="9779128at2"/>
<dbReference type="Gene3D" id="2.40.40.10">
    <property type="entry name" value="RlpA-like domain"/>
    <property type="match status" value="1"/>
</dbReference>
<evidence type="ECO:0000313" key="10">
    <source>
        <dbReference type="Proteomes" id="UP000186039"/>
    </source>
</evidence>
<reference evidence="10 11" key="1">
    <citation type="submission" date="2016-09" db="EMBL/GenBank/DDBJ databases">
        <title>Genomic Taxonomy of the Vibrionaceae.</title>
        <authorList>
            <person name="Gonzalez-Castillo A."/>
            <person name="Gomez-Gil B."/>
            <person name="Enciso-Ibarra K."/>
        </authorList>
    </citation>
    <scope>NUCLEOTIDE SEQUENCE [LARGE SCALE GENOMIC DNA]</scope>
    <source>
        <strain evidence="8 10">CAIM 1902</strain>
        <strain evidence="9 11">CAIM 703</strain>
    </source>
</reference>
<keyword evidence="4" id="KW-0472">Membrane</keyword>
<dbReference type="EMBL" id="MJMJ01000006">
    <property type="protein sequence ID" value="OLQ91966.1"/>
    <property type="molecule type" value="Genomic_DNA"/>
</dbReference>
<dbReference type="AlphaFoldDB" id="A0A1Q9HMP1"/>
<dbReference type="PANTHER" id="PTHR34183:SF1">
    <property type="entry name" value="ENDOLYTIC PEPTIDOGLYCAN TRANSGLYCOSYLASE RLPA"/>
    <property type="match status" value="1"/>
</dbReference>
<dbReference type="Pfam" id="PF05036">
    <property type="entry name" value="SPOR"/>
    <property type="match status" value="1"/>
</dbReference>
<dbReference type="SUPFAM" id="SSF50685">
    <property type="entry name" value="Barwin-like endoglucanases"/>
    <property type="match status" value="1"/>
</dbReference>
<keyword evidence="3 4" id="KW-0961">Cell wall biogenesis/degradation</keyword>
<proteinExistence type="inferred from homology"/>
<evidence type="ECO:0000313" key="11">
    <source>
        <dbReference type="Proteomes" id="UP000186313"/>
    </source>
</evidence>
<name>A0A1Q9HMP1_9VIBR</name>
<dbReference type="InterPro" id="IPR007730">
    <property type="entry name" value="SPOR-like_dom"/>
</dbReference>
<dbReference type="EMBL" id="MJMH01000199">
    <property type="protein sequence ID" value="OLQ87462.1"/>
    <property type="molecule type" value="Genomic_DNA"/>
</dbReference>
<dbReference type="FunFam" id="2.40.40.10:FF:000003">
    <property type="entry name" value="Endolytic peptidoglycan transglycosylase RlpA"/>
    <property type="match status" value="1"/>
</dbReference>
<dbReference type="SUPFAM" id="SSF110997">
    <property type="entry name" value="Sporulation related repeat"/>
    <property type="match status" value="1"/>
</dbReference>
<dbReference type="CDD" id="cd22268">
    <property type="entry name" value="DPBB_RlpA-like"/>
    <property type="match status" value="1"/>
</dbReference>
<dbReference type="RefSeq" id="WP_075706682.1">
    <property type="nucleotide sequence ID" value="NZ_AP019654.1"/>
</dbReference>
<dbReference type="InterPro" id="IPR012997">
    <property type="entry name" value="RplA"/>
</dbReference>
<dbReference type="GO" id="GO:0042834">
    <property type="term" value="F:peptidoglycan binding"/>
    <property type="evidence" value="ECO:0007669"/>
    <property type="project" value="InterPro"/>
</dbReference>
<keyword evidence="4" id="KW-0449">Lipoprotein</keyword>
<dbReference type="NCBIfam" id="TIGR00413">
    <property type="entry name" value="rlpA"/>
    <property type="match status" value="1"/>
</dbReference>
<keyword evidence="4" id="KW-1003">Cell membrane</keyword>
<dbReference type="HAMAP" id="MF_02071">
    <property type="entry name" value="RlpA"/>
    <property type="match status" value="1"/>
</dbReference>
<keyword evidence="10" id="KW-1185">Reference proteome</keyword>
<feature type="region of interest" description="Disordered" evidence="6">
    <location>
        <begin position="21"/>
        <end position="43"/>
    </location>
</feature>
<dbReference type="Proteomes" id="UP000186039">
    <property type="component" value="Unassembled WGS sequence"/>
</dbReference>
<dbReference type="GO" id="GO:0009279">
    <property type="term" value="C:cell outer membrane"/>
    <property type="evidence" value="ECO:0007669"/>
    <property type="project" value="TreeGrafter"/>
</dbReference>
<comment type="subcellular location">
    <subcellularLocation>
        <location evidence="4">Cell membrane</location>
        <topology evidence="4">Lipid-anchor</topology>
    </subcellularLocation>
</comment>
<evidence type="ECO:0000256" key="3">
    <source>
        <dbReference type="ARBA" id="ARBA00023316"/>
    </source>
</evidence>
<dbReference type="Pfam" id="PF03330">
    <property type="entry name" value="DPBB_1"/>
    <property type="match status" value="1"/>
</dbReference>
<evidence type="ECO:0000256" key="6">
    <source>
        <dbReference type="SAM" id="MobiDB-lite"/>
    </source>
</evidence>
<comment type="similarity">
    <text evidence="4 5">Belongs to the RlpA family.</text>
</comment>
<keyword evidence="1" id="KW-0732">Signal</keyword>
<evidence type="ECO:0000259" key="7">
    <source>
        <dbReference type="PROSITE" id="PS51724"/>
    </source>
</evidence>
<sequence>MNSIQKIAALILLSSIIVGCSSSPSEPEKTPTTPPLSQSDRYQEERYDIKNDVAPDQPMSVEHIEEAIPQYEAYSLGGNKNYTVRGQRYQIIKDPKGFKEKGQASWYGKKFHGHLTSNGEVYDMYSMSAAHKQLPLPSYVKVTNTDNGKSTVVRVNDRGPFHPGRIIDLSFAAATKLDVIKTGTANVEIEVITVEKPTSQVKKQALPQFQIQVASSQHKDRVETLAQDLGQKLSVASYVNSEDNIHRVILGPFDDYALTQKTLEQVKLLGYSSAFVRKN</sequence>
<dbReference type="InterPro" id="IPR036908">
    <property type="entry name" value="RlpA-like_sf"/>
</dbReference>
<keyword evidence="2 4" id="KW-0456">Lyase</keyword>
<dbReference type="GO" id="GO:0008932">
    <property type="term" value="F:lytic endotransglycosylase activity"/>
    <property type="evidence" value="ECO:0007669"/>
    <property type="project" value="UniProtKB-UniRule"/>
</dbReference>
<comment type="function">
    <text evidence="4">Lytic transglycosylase with a strong preference for naked glycan strands that lack stem peptides.</text>
</comment>
<dbReference type="PROSITE" id="PS51724">
    <property type="entry name" value="SPOR"/>
    <property type="match status" value="1"/>
</dbReference>
<dbReference type="InterPro" id="IPR034718">
    <property type="entry name" value="RlpA"/>
</dbReference>
<dbReference type="GO" id="GO:0071555">
    <property type="term" value="P:cell wall organization"/>
    <property type="evidence" value="ECO:0007669"/>
    <property type="project" value="UniProtKB-KW"/>
</dbReference>
<organism evidence="9 11">
    <name type="scientific">Vibrio panuliri</name>
    <dbReference type="NCBI Taxonomy" id="1381081"/>
    <lineage>
        <taxon>Bacteria</taxon>
        <taxon>Pseudomonadati</taxon>
        <taxon>Pseudomonadota</taxon>
        <taxon>Gammaproteobacteria</taxon>
        <taxon>Vibrionales</taxon>
        <taxon>Vibrionaceae</taxon>
        <taxon>Vibrio</taxon>
    </lineage>
</organism>
<dbReference type="InterPro" id="IPR009009">
    <property type="entry name" value="RlpA-like_DPBB"/>
</dbReference>
<evidence type="ECO:0000256" key="4">
    <source>
        <dbReference type="HAMAP-Rule" id="MF_02071"/>
    </source>
</evidence>
<protein>
    <recommendedName>
        <fullName evidence="4">Endolytic peptidoglycan transglycosylase RlpA</fullName>
        <ecNumber evidence="4">4.2.2.-</ecNumber>
    </recommendedName>
</protein>
<comment type="caution">
    <text evidence="9">The sequence shown here is derived from an EMBL/GenBank/DDBJ whole genome shotgun (WGS) entry which is preliminary data.</text>
</comment>
<dbReference type="STRING" id="1381081.BIY22_17065"/>
<gene>
    <name evidence="4" type="primary">rlpA</name>
    <name evidence="8" type="ORF">BIY20_13800</name>
    <name evidence="9" type="ORF">BIY22_17065</name>
</gene>
<evidence type="ECO:0000256" key="1">
    <source>
        <dbReference type="ARBA" id="ARBA00022729"/>
    </source>
</evidence>
<dbReference type="EC" id="4.2.2.-" evidence="4"/>
<dbReference type="Gene3D" id="3.30.70.1070">
    <property type="entry name" value="Sporulation related repeat"/>
    <property type="match status" value="1"/>
</dbReference>
<dbReference type="InterPro" id="IPR036680">
    <property type="entry name" value="SPOR-like_sf"/>
</dbReference>
<evidence type="ECO:0000256" key="5">
    <source>
        <dbReference type="RuleBase" id="RU003495"/>
    </source>
</evidence>
<keyword evidence="4" id="KW-0564">Palmitate</keyword>
<evidence type="ECO:0000313" key="8">
    <source>
        <dbReference type="EMBL" id="OLQ87462.1"/>
    </source>
</evidence>
<dbReference type="PROSITE" id="PS51257">
    <property type="entry name" value="PROKAR_LIPOPROTEIN"/>
    <property type="match status" value="1"/>
</dbReference>
<dbReference type="GO" id="GO:0005886">
    <property type="term" value="C:plasma membrane"/>
    <property type="evidence" value="ECO:0007669"/>
    <property type="project" value="UniProtKB-SubCell"/>
</dbReference>
<dbReference type="GO" id="GO:0000270">
    <property type="term" value="P:peptidoglycan metabolic process"/>
    <property type="evidence" value="ECO:0007669"/>
    <property type="project" value="UniProtKB-UniRule"/>
</dbReference>
<dbReference type="PANTHER" id="PTHR34183">
    <property type="entry name" value="ENDOLYTIC PEPTIDOGLYCAN TRANSGLYCOSYLASE RLPA"/>
    <property type="match status" value="1"/>
</dbReference>
<evidence type="ECO:0000313" key="9">
    <source>
        <dbReference type="EMBL" id="OLQ91966.1"/>
    </source>
</evidence>
<dbReference type="Proteomes" id="UP000186313">
    <property type="component" value="Unassembled WGS sequence"/>
</dbReference>
<accession>A0A1Q9HMP1</accession>
<feature type="domain" description="SPOR" evidence="7">
    <location>
        <begin position="203"/>
        <end position="279"/>
    </location>
</feature>